<name>A0A923SFR5_9BURK</name>
<dbReference type="AlphaFoldDB" id="A0A923SFR5"/>
<organism evidence="3 4">
    <name type="scientific">Ramlibacter cellulosilyticus</name>
    <dbReference type="NCBI Taxonomy" id="2764187"/>
    <lineage>
        <taxon>Bacteria</taxon>
        <taxon>Pseudomonadati</taxon>
        <taxon>Pseudomonadota</taxon>
        <taxon>Betaproteobacteria</taxon>
        <taxon>Burkholderiales</taxon>
        <taxon>Comamonadaceae</taxon>
        <taxon>Ramlibacter</taxon>
    </lineage>
</organism>
<dbReference type="InterPro" id="IPR029058">
    <property type="entry name" value="AB_hydrolase_fold"/>
</dbReference>
<feature type="domain" description="Alpha/beta hydrolase fold-3" evidence="2">
    <location>
        <begin position="78"/>
        <end position="196"/>
    </location>
</feature>
<evidence type="ECO:0000313" key="4">
    <source>
        <dbReference type="Proteomes" id="UP000608513"/>
    </source>
</evidence>
<keyword evidence="4" id="KW-1185">Reference proteome</keyword>
<dbReference type="PANTHER" id="PTHR48081:SF33">
    <property type="entry name" value="KYNURENINE FORMAMIDASE"/>
    <property type="match status" value="1"/>
</dbReference>
<reference evidence="3" key="1">
    <citation type="submission" date="2020-08" db="EMBL/GenBank/DDBJ databases">
        <title>Ramlibacter sp. USB13 16S ribosomal RNA gene genome sequencing and assembly.</title>
        <authorList>
            <person name="Kang M."/>
        </authorList>
    </citation>
    <scope>NUCLEOTIDE SEQUENCE</scope>
    <source>
        <strain evidence="3">USB13</strain>
    </source>
</reference>
<evidence type="ECO:0000256" key="1">
    <source>
        <dbReference type="ARBA" id="ARBA00022801"/>
    </source>
</evidence>
<dbReference type="Proteomes" id="UP000608513">
    <property type="component" value="Unassembled WGS sequence"/>
</dbReference>
<dbReference type="Gene3D" id="3.40.50.1820">
    <property type="entry name" value="alpha/beta hydrolase"/>
    <property type="match status" value="1"/>
</dbReference>
<dbReference type="SUPFAM" id="SSF53474">
    <property type="entry name" value="alpha/beta-Hydrolases"/>
    <property type="match status" value="1"/>
</dbReference>
<proteinExistence type="predicted"/>
<dbReference type="InterPro" id="IPR013094">
    <property type="entry name" value="AB_hydrolase_3"/>
</dbReference>
<protein>
    <submittedName>
        <fullName evidence="3">Alpha/beta hydrolase</fullName>
    </submittedName>
</protein>
<sequence length="292" mass="32110">MLRTAEVGMENKRDGAWHDAMYNNRDRVPEHPAILARWAGDSAQARAEGPCELDIAYGREPGERLDVFPAPNGDAPVLVFVHGGYWRALDKADHSFVAPAFTRDGACVVVPNYALAPAVTIPQITLQVARAVAWTWHHIGRYGGDRRRIVVAGHSAGGQLAAMMLACLWQQLDPALPRDVVRGALAISALHDLEPIMNTPFLQGALRLTPEQVQQASPARLPAPRQGTLYSVAGAGETAEYHRQNRLIQDAWGLRRVPVCELVPGRNHFTVLDALVEPKHRVHQLALDLLRD</sequence>
<dbReference type="PANTHER" id="PTHR48081">
    <property type="entry name" value="AB HYDROLASE SUPERFAMILY PROTEIN C4A8.06C"/>
    <property type="match status" value="1"/>
</dbReference>
<comment type="caution">
    <text evidence="3">The sequence shown here is derived from an EMBL/GenBank/DDBJ whole genome shotgun (WGS) entry which is preliminary data.</text>
</comment>
<accession>A0A923SFR5</accession>
<dbReference type="GO" id="GO:0016787">
    <property type="term" value="F:hydrolase activity"/>
    <property type="evidence" value="ECO:0007669"/>
    <property type="project" value="UniProtKB-KW"/>
</dbReference>
<evidence type="ECO:0000313" key="3">
    <source>
        <dbReference type="EMBL" id="MBC5784212.1"/>
    </source>
</evidence>
<dbReference type="Pfam" id="PF07859">
    <property type="entry name" value="Abhydrolase_3"/>
    <property type="match status" value="1"/>
</dbReference>
<evidence type="ECO:0000259" key="2">
    <source>
        <dbReference type="Pfam" id="PF07859"/>
    </source>
</evidence>
<keyword evidence="1 3" id="KW-0378">Hydrolase</keyword>
<gene>
    <name evidence="3" type="ORF">H8N03_14760</name>
</gene>
<dbReference type="InterPro" id="IPR050300">
    <property type="entry name" value="GDXG_lipolytic_enzyme"/>
</dbReference>
<dbReference type="EMBL" id="JACORT010000006">
    <property type="protein sequence ID" value="MBC5784212.1"/>
    <property type="molecule type" value="Genomic_DNA"/>
</dbReference>